<dbReference type="KEGG" id="tve:TRV_04186"/>
<dbReference type="RefSeq" id="XP_003021675.1">
    <property type="nucleotide sequence ID" value="XM_003021629.1"/>
</dbReference>
<proteinExistence type="predicted"/>
<dbReference type="GeneID" id="9576758"/>
<dbReference type="EMBL" id="ACYE01000214">
    <property type="protein sequence ID" value="EFE41057.1"/>
    <property type="molecule type" value="Genomic_DNA"/>
</dbReference>
<sequence>MAELVKDIEKDGEKKKKKKKKKKLRRREARSLFVLYRANSCVRTALNNTVAGLPARLKHQAREVEQKCQTGRSGFAACCLMR</sequence>
<gene>
    <name evidence="2" type="ORF">TRV_04186</name>
</gene>
<keyword evidence="3" id="KW-1185">Reference proteome</keyword>
<dbReference type="Proteomes" id="UP000008383">
    <property type="component" value="Unassembled WGS sequence"/>
</dbReference>
<evidence type="ECO:0000313" key="3">
    <source>
        <dbReference type="Proteomes" id="UP000008383"/>
    </source>
</evidence>
<accession>D4DAN8</accession>
<dbReference type="HOGENOM" id="CLU_2559953_0_0_1"/>
<feature type="compositionally biased region" description="Basic and acidic residues" evidence="1">
    <location>
        <begin position="1"/>
        <end position="14"/>
    </location>
</feature>
<reference evidence="3" key="1">
    <citation type="journal article" date="2011" name="Genome Biol.">
        <title>Comparative and functional genomics provide insights into the pathogenicity of dermatophytic fungi.</title>
        <authorList>
            <person name="Burmester A."/>
            <person name="Shelest E."/>
            <person name="Gloeckner G."/>
            <person name="Heddergott C."/>
            <person name="Schindler S."/>
            <person name="Staib P."/>
            <person name="Heidel A."/>
            <person name="Felder M."/>
            <person name="Petzold A."/>
            <person name="Szafranski K."/>
            <person name="Feuermann M."/>
            <person name="Pedruzzi I."/>
            <person name="Priebe S."/>
            <person name="Groth M."/>
            <person name="Winkler R."/>
            <person name="Li W."/>
            <person name="Kniemeyer O."/>
            <person name="Schroeckh V."/>
            <person name="Hertweck C."/>
            <person name="Hube B."/>
            <person name="White T.C."/>
            <person name="Platzer M."/>
            <person name="Guthke R."/>
            <person name="Heitman J."/>
            <person name="Woestemeyer J."/>
            <person name="Zipfel P.F."/>
            <person name="Monod M."/>
            <person name="Brakhage A.A."/>
        </authorList>
    </citation>
    <scope>NUCLEOTIDE SEQUENCE [LARGE SCALE GENOMIC DNA]</scope>
    <source>
        <strain evidence="3">HKI 0517</strain>
    </source>
</reference>
<feature type="compositionally biased region" description="Basic residues" evidence="1">
    <location>
        <begin position="15"/>
        <end position="25"/>
    </location>
</feature>
<feature type="region of interest" description="Disordered" evidence="1">
    <location>
        <begin position="1"/>
        <end position="25"/>
    </location>
</feature>
<evidence type="ECO:0000256" key="1">
    <source>
        <dbReference type="SAM" id="MobiDB-lite"/>
    </source>
</evidence>
<protein>
    <submittedName>
        <fullName evidence="2">Uncharacterized protein</fullName>
    </submittedName>
</protein>
<organism evidence="2 3">
    <name type="scientific">Trichophyton verrucosum (strain HKI 0517)</name>
    <dbReference type="NCBI Taxonomy" id="663202"/>
    <lineage>
        <taxon>Eukaryota</taxon>
        <taxon>Fungi</taxon>
        <taxon>Dikarya</taxon>
        <taxon>Ascomycota</taxon>
        <taxon>Pezizomycotina</taxon>
        <taxon>Eurotiomycetes</taxon>
        <taxon>Eurotiomycetidae</taxon>
        <taxon>Onygenales</taxon>
        <taxon>Arthrodermataceae</taxon>
        <taxon>Trichophyton</taxon>
    </lineage>
</organism>
<dbReference type="AlphaFoldDB" id="D4DAN8"/>
<name>D4DAN8_TRIVH</name>
<evidence type="ECO:0000313" key="2">
    <source>
        <dbReference type="EMBL" id="EFE41057.1"/>
    </source>
</evidence>
<comment type="caution">
    <text evidence="2">The sequence shown here is derived from an EMBL/GenBank/DDBJ whole genome shotgun (WGS) entry which is preliminary data.</text>
</comment>